<dbReference type="EMBL" id="SWMS01000011">
    <property type="protein sequence ID" value="TKG69077.1"/>
    <property type="molecule type" value="Genomic_DNA"/>
</dbReference>
<sequence>MTDKDPDERREGNGADIEELGADVDAAVSKAVKTVELGRRGFTIAVAVFGLVVGLVLPWVGDHFGWEVLAGEGGAIPRLFATTSTVFGVAASALALATRRWWLTWVCAIGSWIAAVDGLLAIWSQQSSTASGAPGEGPGVGMIIAVVCMVVLGVQWVRVAWSRN</sequence>
<evidence type="ECO:0000313" key="3">
    <source>
        <dbReference type="Proteomes" id="UP000309992"/>
    </source>
</evidence>
<gene>
    <name evidence="2" type="ORF">FCN18_19970</name>
</gene>
<organism evidence="2 3">
    <name type="scientific">Prauserella endophytica</name>
    <dbReference type="NCBI Taxonomy" id="1592324"/>
    <lineage>
        <taxon>Bacteria</taxon>
        <taxon>Bacillati</taxon>
        <taxon>Actinomycetota</taxon>
        <taxon>Actinomycetes</taxon>
        <taxon>Pseudonocardiales</taxon>
        <taxon>Pseudonocardiaceae</taxon>
        <taxon>Prauserella</taxon>
        <taxon>Prauserella coralliicola group</taxon>
    </lineage>
</organism>
<evidence type="ECO:0008006" key="4">
    <source>
        <dbReference type="Google" id="ProtNLM"/>
    </source>
</evidence>
<keyword evidence="1" id="KW-0472">Membrane</keyword>
<dbReference type="RefSeq" id="WP_112272603.1">
    <property type="nucleotide sequence ID" value="NZ_SWMS01000011.1"/>
</dbReference>
<feature type="transmembrane region" description="Helical" evidence="1">
    <location>
        <begin position="103"/>
        <end position="123"/>
    </location>
</feature>
<keyword evidence="3" id="KW-1185">Reference proteome</keyword>
<keyword evidence="1" id="KW-0812">Transmembrane</keyword>
<feature type="transmembrane region" description="Helical" evidence="1">
    <location>
        <begin position="42"/>
        <end position="60"/>
    </location>
</feature>
<reference evidence="2 3" key="1">
    <citation type="journal article" date="2015" name="Antonie Van Leeuwenhoek">
        <title>Prauserella endophytica sp. nov., an endophytic actinobacterium isolated from Tamarix taklamakanensis.</title>
        <authorList>
            <person name="Liu J.M."/>
            <person name="Habden X."/>
            <person name="Guo L."/>
            <person name="Tuo L."/>
            <person name="Jiang Z.K."/>
            <person name="Liu S.W."/>
            <person name="Liu X.F."/>
            <person name="Chen L."/>
            <person name="Li R.F."/>
            <person name="Zhang Y.Q."/>
            <person name="Sun C.H."/>
        </authorList>
    </citation>
    <scope>NUCLEOTIDE SEQUENCE [LARGE SCALE GENOMIC DNA]</scope>
    <source>
        <strain evidence="2 3">CGMCC 4.7182</strain>
    </source>
</reference>
<name>A0ABY2S1I0_9PSEU</name>
<keyword evidence="1" id="KW-1133">Transmembrane helix</keyword>
<evidence type="ECO:0000313" key="2">
    <source>
        <dbReference type="EMBL" id="TKG69077.1"/>
    </source>
</evidence>
<proteinExistence type="predicted"/>
<feature type="transmembrane region" description="Helical" evidence="1">
    <location>
        <begin position="143"/>
        <end position="161"/>
    </location>
</feature>
<comment type="caution">
    <text evidence="2">The sequence shown here is derived from an EMBL/GenBank/DDBJ whole genome shotgun (WGS) entry which is preliminary data.</text>
</comment>
<dbReference type="Proteomes" id="UP000309992">
    <property type="component" value="Unassembled WGS sequence"/>
</dbReference>
<evidence type="ECO:0000256" key="1">
    <source>
        <dbReference type="SAM" id="Phobius"/>
    </source>
</evidence>
<feature type="transmembrane region" description="Helical" evidence="1">
    <location>
        <begin position="75"/>
        <end position="96"/>
    </location>
</feature>
<protein>
    <recommendedName>
        <fullName evidence="4">Transmembrane protein</fullName>
    </recommendedName>
</protein>
<accession>A0ABY2S1I0</accession>